<feature type="non-terminal residue" evidence="3">
    <location>
        <position position="1"/>
    </location>
</feature>
<evidence type="ECO:0000256" key="2">
    <source>
        <dbReference type="ARBA" id="ARBA00023163"/>
    </source>
</evidence>
<evidence type="ECO:0000313" key="3">
    <source>
        <dbReference type="EMBL" id="KFG99864.1"/>
    </source>
</evidence>
<keyword evidence="2" id="KW-0804">Transcription</keyword>
<dbReference type="InterPro" id="IPR036603">
    <property type="entry name" value="RBP11-like"/>
</dbReference>
<evidence type="ECO:0000313" key="4">
    <source>
        <dbReference type="Proteomes" id="UP000028821"/>
    </source>
</evidence>
<name>A0A086PHN3_TOXGO</name>
<dbReference type="GO" id="GO:0046983">
    <property type="term" value="F:protein dimerization activity"/>
    <property type="evidence" value="ECO:0007669"/>
    <property type="project" value="InterPro"/>
</dbReference>
<dbReference type="EMBL" id="AEXC02003170">
    <property type="protein sequence ID" value="KFG99864.1"/>
    <property type="molecule type" value="Genomic_DNA"/>
</dbReference>
<keyword evidence="1 3" id="KW-0240">DNA-directed RNA polymerase</keyword>
<dbReference type="VEuPathDB" id="ToxoDB:TGMAS_417810"/>
<dbReference type="Proteomes" id="UP000028821">
    <property type="component" value="Unassembled WGS sequence"/>
</dbReference>
<dbReference type="AlphaFoldDB" id="A0A086PHN3"/>
<dbReference type="GO" id="GO:0000428">
    <property type="term" value="C:DNA-directed RNA polymerase complex"/>
    <property type="evidence" value="ECO:0007669"/>
    <property type="project" value="UniProtKB-KW"/>
</dbReference>
<proteinExistence type="predicted"/>
<feature type="non-terminal residue" evidence="3">
    <location>
        <position position="57"/>
    </location>
</feature>
<accession>A0A086PHN3</accession>
<sequence length="57" mass="6574">ASTNPTEQLVLEIWTDASKSPKEVLAFALQDMLAWLVDLRRQLVEDVDWKTEDEDLT</sequence>
<organism evidence="3 4">
    <name type="scientific">Toxoplasma gondii MAS</name>
    <dbReference type="NCBI Taxonomy" id="943118"/>
    <lineage>
        <taxon>Eukaryota</taxon>
        <taxon>Sar</taxon>
        <taxon>Alveolata</taxon>
        <taxon>Apicomplexa</taxon>
        <taxon>Conoidasida</taxon>
        <taxon>Coccidia</taxon>
        <taxon>Eucoccidiorida</taxon>
        <taxon>Eimeriorina</taxon>
        <taxon>Sarcocystidae</taxon>
        <taxon>Toxoplasma</taxon>
    </lineage>
</organism>
<protein>
    <submittedName>
        <fullName evidence="3">Putative DNA-directed RNA polymerase alpha subunit</fullName>
    </submittedName>
</protein>
<evidence type="ECO:0000256" key="1">
    <source>
        <dbReference type="ARBA" id="ARBA00022478"/>
    </source>
</evidence>
<dbReference type="SUPFAM" id="SSF55257">
    <property type="entry name" value="RBP11-like subunits of RNA polymerase"/>
    <property type="match status" value="1"/>
</dbReference>
<gene>
    <name evidence="3" type="ORF">TGMAS_417810</name>
</gene>
<comment type="caution">
    <text evidence="3">The sequence shown here is derived from an EMBL/GenBank/DDBJ whole genome shotgun (WGS) entry which is preliminary data.</text>
</comment>
<dbReference type="GO" id="GO:0006351">
    <property type="term" value="P:DNA-templated transcription"/>
    <property type="evidence" value="ECO:0007669"/>
    <property type="project" value="InterPro"/>
</dbReference>
<reference evidence="3 4" key="1">
    <citation type="submission" date="2014-04" db="EMBL/GenBank/DDBJ databases">
        <authorList>
            <person name="Sibley D."/>
            <person name="Venepally P."/>
            <person name="Karamycheva S."/>
            <person name="Hadjithomas M."/>
            <person name="Khan A."/>
            <person name="Brunk B."/>
            <person name="Roos D."/>
            <person name="Caler E."/>
            <person name="Lorenzi H."/>
        </authorList>
    </citation>
    <scope>NUCLEOTIDE SEQUENCE [LARGE SCALE GENOMIC DNA]</scope>
    <source>
        <strain evidence="3 4">MAS</strain>
    </source>
</reference>